<keyword evidence="2" id="KW-1185">Reference proteome</keyword>
<reference evidence="2" key="1">
    <citation type="submission" date="2016-11" db="EMBL/GenBank/DDBJ databases">
        <authorList>
            <person name="Varghese N."/>
            <person name="Submissions S."/>
        </authorList>
    </citation>
    <scope>NUCLEOTIDE SEQUENCE [LARGE SCALE GENOMIC DNA]</scope>
    <source>
        <strain evidence="2">DSM 12395</strain>
    </source>
</reference>
<dbReference type="OrthoDB" id="129696at2"/>
<dbReference type="RefSeq" id="WP_159431804.1">
    <property type="nucleotide sequence ID" value="NZ_FQUY01000004.1"/>
</dbReference>
<name>A0A1M4VET9_9FIRM</name>
<proteinExistence type="predicted"/>
<dbReference type="STRING" id="1121429.SAMN02745133_00904"/>
<sequence length="48" mass="5584">MRERIPPSLLKAMEKMKDELAGSIVKLRQKYPLIYKRLGPLGQIGRPY</sequence>
<evidence type="ECO:0000313" key="1">
    <source>
        <dbReference type="EMBL" id="SHE67432.1"/>
    </source>
</evidence>
<organism evidence="1 2">
    <name type="scientific">Desulforamulus putei DSM 12395</name>
    <dbReference type="NCBI Taxonomy" id="1121429"/>
    <lineage>
        <taxon>Bacteria</taxon>
        <taxon>Bacillati</taxon>
        <taxon>Bacillota</taxon>
        <taxon>Clostridia</taxon>
        <taxon>Eubacteriales</taxon>
        <taxon>Peptococcaceae</taxon>
        <taxon>Desulforamulus</taxon>
    </lineage>
</organism>
<gene>
    <name evidence="1" type="ORF">SAMN02745133_00904</name>
</gene>
<accession>A0A1M4VET9</accession>
<dbReference type="EMBL" id="FQUY01000004">
    <property type="protein sequence ID" value="SHE67432.1"/>
    <property type="molecule type" value="Genomic_DNA"/>
</dbReference>
<evidence type="ECO:0000313" key="2">
    <source>
        <dbReference type="Proteomes" id="UP000184148"/>
    </source>
</evidence>
<protein>
    <submittedName>
        <fullName evidence="1">Uncharacterized protein</fullName>
    </submittedName>
</protein>
<dbReference type="AlphaFoldDB" id="A0A1M4VET9"/>
<dbReference type="Proteomes" id="UP000184148">
    <property type="component" value="Unassembled WGS sequence"/>
</dbReference>